<protein>
    <submittedName>
        <fullName evidence="1">Uncharacterized protein</fullName>
    </submittedName>
</protein>
<dbReference type="AlphaFoldDB" id="A0ABD6XKC7"/>
<dbReference type="Proteomes" id="UP000245996">
    <property type="component" value="Unassembled WGS sequence"/>
</dbReference>
<comment type="caution">
    <text evidence="1">The sequence shown here is derived from an EMBL/GenBank/DDBJ whole genome shotgun (WGS) entry which is preliminary data.</text>
</comment>
<sequence length="68" mass="7825">MCLFAMSLHNLEEMMAERGVMVDHFLSLALSRSLLRTPTFFSQAHGVPQTQKMDSIMYLSTYHCFLPL</sequence>
<reference evidence="1 2" key="1">
    <citation type="submission" date="2018-05" db="EMBL/GenBank/DDBJ databases">
        <title>Genomic Encyclopedia of Type Strains, Phase IV (KMG-V): Genome sequencing to study the core and pangenomes of soil and plant-associated prokaryotes.</title>
        <authorList>
            <person name="Whitman W."/>
        </authorList>
    </citation>
    <scope>NUCLEOTIDE SEQUENCE [LARGE SCALE GENOMIC DNA]</scope>
    <source>
        <strain evidence="1 2">PNG 92-11</strain>
    </source>
</reference>
<proteinExistence type="predicted"/>
<evidence type="ECO:0000313" key="1">
    <source>
        <dbReference type="EMBL" id="PWJ74482.1"/>
    </source>
</evidence>
<name>A0ABD6XKC7_ENTAG</name>
<organism evidence="1 2">
    <name type="scientific">Enterobacter agglomerans</name>
    <name type="common">Erwinia herbicola</name>
    <name type="synonym">Pantoea agglomerans</name>
    <dbReference type="NCBI Taxonomy" id="549"/>
    <lineage>
        <taxon>Bacteria</taxon>
        <taxon>Pseudomonadati</taxon>
        <taxon>Pseudomonadota</taxon>
        <taxon>Gammaproteobacteria</taxon>
        <taxon>Enterobacterales</taxon>
        <taxon>Erwiniaceae</taxon>
        <taxon>Pantoea</taxon>
        <taxon>Pantoea agglomerans group</taxon>
    </lineage>
</organism>
<accession>A0ABD6XKC7</accession>
<dbReference type="EMBL" id="QGHE01000015">
    <property type="protein sequence ID" value="PWJ74482.1"/>
    <property type="molecule type" value="Genomic_DNA"/>
</dbReference>
<evidence type="ECO:0000313" key="2">
    <source>
        <dbReference type="Proteomes" id="UP000245996"/>
    </source>
</evidence>
<gene>
    <name evidence="1" type="ORF">C7430_1154</name>
</gene>